<dbReference type="Proteomes" id="UP000053370">
    <property type="component" value="Unassembled WGS sequence"/>
</dbReference>
<dbReference type="GO" id="GO:0016020">
    <property type="term" value="C:membrane"/>
    <property type="evidence" value="ECO:0007669"/>
    <property type="project" value="UniProtKB-SubCell"/>
</dbReference>
<sequence length="252" mass="28999">MIIEIFYFSHKQKTIFLRLKQTENMGNKQQVRINETILGPFERPALQWFAKHMPYWINSDHLTTIGFLGSLCVFAGFGLTTFHPAYAWLACAGFIINWFGDSLDGTLARYRKIERPNYGFFIDHIIDSISIFLIYTGLGLSPYVSLEIALLGVIGYLLMSIYTYLITYIEGVFKISYGKIGPTEVRVFGIMICILIYIFGTFQINVALPFYRSITFFDILIILLSITFFVTFVCSSLKTARILERKDSEKLQ</sequence>
<feature type="transmembrane region" description="Helical" evidence="3">
    <location>
        <begin position="187"/>
        <end position="208"/>
    </location>
</feature>
<evidence type="ECO:0008006" key="6">
    <source>
        <dbReference type="Google" id="ProtNLM"/>
    </source>
</evidence>
<keyword evidence="5" id="KW-1185">Reference proteome</keyword>
<protein>
    <recommendedName>
        <fullName evidence="6">Phosphatidylglycerophosphate synthase</fullName>
    </recommendedName>
</protein>
<gene>
    <name evidence="4" type="ORF">ATC1_131097</name>
</gene>
<keyword evidence="3" id="KW-0812">Transmembrane</keyword>
<feature type="transmembrane region" description="Helical" evidence="3">
    <location>
        <begin position="118"/>
        <end position="138"/>
    </location>
</feature>
<keyword evidence="3" id="KW-1133">Transmembrane helix</keyword>
<accession>A0A0S7BRS8</accession>
<reference evidence="4" key="1">
    <citation type="journal article" date="2015" name="Genome Announc.">
        <title>Draft Genome Sequence of Anaerolineae Strain TC1, a Novel Isolate from a Methanogenic Wastewater Treatment System.</title>
        <authorList>
            <person name="Matsuura N."/>
            <person name="Tourlousse D.M."/>
            <person name="Sun L."/>
            <person name="Toyonaga M."/>
            <person name="Kuroda K."/>
            <person name="Ohashi A."/>
            <person name="Cruz R."/>
            <person name="Yamaguchi T."/>
            <person name="Sekiguchi Y."/>
        </authorList>
    </citation>
    <scope>NUCLEOTIDE SEQUENCE [LARGE SCALE GENOMIC DNA]</scope>
    <source>
        <strain evidence="4">TC1</strain>
    </source>
</reference>
<dbReference type="GO" id="GO:0008654">
    <property type="term" value="P:phospholipid biosynthetic process"/>
    <property type="evidence" value="ECO:0007669"/>
    <property type="project" value="InterPro"/>
</dbReference>
<dbReference type="GO" id="GO:0016780">
    <property type="term" value="F:phosphotransferase activity, for other substituted phosphate groups"/>
    <property type="evidence" value="ECO:0007669"/>
    <property type="project" value="InterPro"/>
</dbReference>
<evidence type="ECO:0000256" key="2">
    <source>
        <dbReference type="ARBA" id="ARBA00023136"/>
    </source>
</evidence>
<proteinExistence type="predicted"/>
<evidence type="ECO:0000313" key="4">
    <source>
        <dbReference type="EMBL" id="GAP41115.1"/>
    </source>
</evidence>
<feature type="transmembrane region" description="Helical" evidence="3">
    <location>
        <begin position="144"/>
        <end position="166"/>
    </location>
</feature>
<feature type="transmembrane region" description="Helical" evidence="3">
    <location>
        <begin position="214"/>
        <end position="237"/>
    </location>
</feature>
<dbReference type="STRING" id="1678840.ATC1_131097"/>
<organism evidence="4">
    <name type="scientific">Flexilinea flocculi</name>
    <dbReference type="NCBI Taxonomy" id="1678840"/>
    <lineage>
        <taxon>Bacteria</taxon>
        <taxon>Bacillati</taxon>
        <taxon>Chloroflexota</taxon>
        <taxon>Anaerolineae</taxon>
        <taxon>Anaerolineales</taxon>
        <taxon>Anaerolineaceae</taxon>
        <taxon>Flexilinea</taxon>
    </lineage>
</organism>
<keyword evidence="2 3" id="KW-0472">Membrane</keyword>
<feature type="transmembrane region" description="Helical" evidence="3">
    <location>
        <begin position="85"/>
        <end position="106"/>
    </location>
</feature>
<dbReference type="InterPro" id="IPR000462">
    <property type="entry name" value="CDP-OH_P_trans"/>
</dbReference>
<dbReference type="PANTHER" id="PTHR10414">
    <property type="entry name" value="ETHANOLAMINEPHOSPHOTRANSFERASE"/>
    <property type="match status" value="1"/>
</dbReference>
<dbReference type="InterPro" id="IPR043130">
    <property type="entry name" value="CDP-OH_PTrfase_TM_dom"/>
</dbReference>
<dbReference type="Pfam" id="PF01066">
    <property type="entry name" value="CDP-OH_P_transf"/>
    <property type="match status" value="1"/>
</dbReference>
<dbReference type="InterPro" id="IPR014472">
    <property type="entry name" value="CHOPT"/>
</dbReference>
<dbReference type="PANTHER" id="PTHR10414:SF37">
    <property type="entry name" value="BB IN A BOXCAR, ISOFORM C"/>
    <property type="match status" value="1"/>
</dbReference>
<dbReference type="PATRIC" id="fig|1678840.3.peg.2518"/>
<evidence type="ECO:0000256" key="3">
    <source>
        <dbReference type="SAM" id="Phobius"/>
    </source>
</evidence>
<evidence type="ECO:0000256" key="1">
    <source>
        <dbReference type="ARBA" id="ARBA00004370"/>
    </source>
</evidence>
<dbReference type="AlphaFoldDB" id="A0A0S7BRS8"/>
<dbReference type="EMBL" id="DF968181">
    <property type="protein sequence ID" value="GAP41115.1"/>
    <property type="molecule type" value="Genomic_DNA"/>
</dbReference>
<evidence type="ECO:0000313" key="5">
    <source>
        <dbReference type="Proteomes" id="UP000053370"/>
    </source>
</evidence>
<name>A0A0S7BRS8_9CHLR</name>
<dbReference type="Gene3D" id="1.20.120.1760">
    <property type="match status" value="1"/>
</dbReference>
<comment type="subcellular location">
    <subcellularLocation>
        <location evidence="1">Membrane</location>
    </subcellularLocation>
</comment>